<dbReference type="PROSITE" id="PS00411">
    <property type="entry name" value="KINESIN_MOTOR_1"/>
    <property type="match status" value="1"/>
</dbReference>
<dbReference type="GO" id="GO:0003777">
    <property type="term" value="F:microtubule motor activity"/>
    <property type="evidence" value="ECO:0007669"/>
    <property type="project" value="InterPro"/>
</dbReference>
<feature type="coiled-coil region" evidence="4">
    <location>
        <begin position="407"/>
        <end position="462"/>
    </location>
</feature>
<accession>A0A422NV95</accession>
<dbReference type="GO" id="GO:0007018">
    <property type="term" value="P:microtubule-based movement"/>
    <property type="evidence" value="ECO:0007669"/>
    <property type="project" value="InterPro"/>
</dbReference>
<dbReference type="InterPro" id="IPR027417">
    <property type="entry name" value="P-loop_NTPase"/>
</dbReference>
<dbReference type="InterPro" id="IPR001752">
    <property type="entry name" value="Kinesin_motor_dom"/>
</dbReference>
<dbReference type="SMART" id="SM00129">
    <property type="entry name" value="KISc"/>
    <property type="match status" value="1"/>
</dbReference>
<evidence type="ECO:0000256" key="4">
    <source>
        <dbReference type="SAM" id="Coils"/>
    </source>
</evidence>
<evidence type="ECO:0000313" key="6">
    <source>
        <dbReference type="EMBL" id="RNF09386.1"/>
    </source>
</evidence>
<dbReference type="Pfam" id="PF00225">
    <property type="entry name" value="Kinesin"/>
    <property type="match status" value="1"/>
</dbReference>
<dbReference type="EMBL" id="MKGL01000048">
    <property type="protein sequence ID" value="RNF09386.1"/>
    <property type="molecule type" value="Genomic_DNA"/>
</dbReference>
<keyword evidence="7" id="KW-1185">Reference proteome</keyword>
<evidence type="ECO:0000259" key="5">
    <source>
        <dbReference type="PROSITE" id="PS50067"/>
    </source>
</evidence>
<dbReference type="PROSITE" id="PS50067">
    <property type="entry name" value="KINESIN_MOTOR_2"/>
    <property type="match status" value="1"/>
</dbReference>
<evidence type="ECO:0000256" key="2">
    <source>
        <dbReference type="ARBA" id="ARBA00022840"/>
    </source>
</evidence>
<feature type="binding site" evidence="3">
    <location>
        <begin position="95"/>
        <end position="102"/>
    </location>
    <ligand>
        <name>ATP</name>
        <dbReference type="ChEBI" id="CHEBI:30616"/>
    </ligand>
</feature>
<comment type="similarity">
    <text evidence="3">Belongs to the TRAFAC class myosin-kinesin ATPase superfamily. Kinesin family.</text>
</comment>
<proteinExistence type="inferred from homology"/>
<dbReference type="InterPro" id="IPR057607">
    <property type="entry name" value="PH_kinetoplastids"/>
</dbReference>
<keyword evidence="1 3" id="KW-0547">Nucleotide-binding</keyword>
<dbReference type="Pfam" id="PF25404">
    <property type="entry name" value="PH_29"/>
    <property type="match status" value="1"/>
</dbReference>
<dbReference type="OrthoDB" id="3176171at2759"/>
<protein>
    <submittedName>
        <fullName evidence="6">Putative Unc104-like kinesin</fullName>
    </submittedName>
</protein>
<dbReference type="PANTHER" id="PTHR47117">
    <property type="entry name" value="STAR-RELATED LIPID TRANSFER PROTEIN 9"/>
    <property type="match status" value="1"/>
</dbReference>
<dbReference type="GO" id="GO:0008017">
    <property type="term" value="F:microtubule binding"/>
    <property type="evidence" value="ECO:0007669"/>
    <property type="project" value="InterPro"/>
</dbReference>
<dbReference type="SUPFAM" id="SSF52540">
    <property type="entry name" value="P-loop containing nucleoside triphosphate hydrolases"/>
    <property type="match status" value="1"/>
</dbReference>
<dbReference type="VEuPathDB" id="TriTrypDB:TRSC58_05171"/>
<dbReference type="InterPro" id="IPR036961">
    <property type="entry name" value="Kinesin_motor_dom_sf"/>
</dbReference>
<sequence>MSVKVAVRCRPLSLMERSDKAAVIVRMNGNVVTVLDSFGGFGGNFIFDVALWSTQIFFEGYTDTHASQSVVYSSVASELMNHVVTGYNGCIFAYGQTGSGKTYSMMGTPTDLGVIPRVAASLFTEMDNIARSGVESCAEISFFEIYNERVRCLLCPTAGDIDNSTLRVREHPKFGPFIEGLTKLLVTTEEELLRLLNDGNKIRTSEATAMNAFSSRSHAVFVITLTQRRTKGQLVTTTTSKLNLVDLAGSERVSKSMAKGKRLTEGANINKSLMCLGNVISSLAEEQELGRQRHIPYRDSVLTWILKDNLGGNSKTVMLATISPSSAQYEETMSTLRYAERAKKIVNKAVVNESNNNEVIAALQKEIEQLKCQLQGASDSDRGGLLEQLAASETFQKELQMTMEEKLAESWRLMEEHKSEMQRLEEQLEAQRGEIVHLRHDNAEKERQIQGLLQRIEEVKKRLGGRGNAEVEQLLEQVSVLESVQNATATTKQAKSATTTTRAADDTLLQLDHLGNVRPQLAEGDKVTVRALAKAFETVWNEQTQLESTAAPRVEREQYFLDSHGNVTEREVGEEASLSSSTTVVGDVTIDEDLPLEELVGFDVEFQEHEHAGQEADAVDGVHAYDSGGVDSDLLENPDESIVLDDSDLELVLELDLGNTVDEVAITNEKEPDEVAAVTPSDEMQLDDNEYEINEVNTAAAGQEPHEIVEDVQPDPHEEASEVSNDANRNAVAVGVFQGMITTSNTPNEATTVADEVTPGATNEIRGKYASQETITNAAITTLTDASTAVDVATSTNASSLLATSVPIASFTAPTTLVVPSHALHNNRYLIEPFKVVKISDATLISSRKDRIWLVDFFRHRFANLDMTGYMTFHHPARNLFRVEKDFFNSKRLKLHFFEASHPYELEFMSTERRQRFYEVAMTLRCNSIMWAPSLCLESEEDIILHVQGTTIDRPNANSVKVRGEFKFMVTRMPYEVVDMWCGCFSMKDRPLPRSAAVLSSFMPQGSHEVYVIGVMDVPHTFIGNGALPQYFLGYLGSSLYYVLANTTVSSKRKTTNNAIIIIVRRSFILRTSHVEAMETAPVLTDDIPKGAFTSVGCALRINEVSIGIVLLNAKPINCSVSLRAAAMRLMMSSIVFGDTFVDIGARFDYFVVLGAFNFGIDFREEDMLLAQVRAGNLMSGMAEATPSNAILTSTEPIRIFYAVRPSVCRFDVKQYTASRALATPNAFISADVFCQRAYLNVFSDEFPRVQLVFDNLVMAFSNRRIPEVGFPELRISADWIESSPLLTVLSKEGDAYKLSGPAVPVVTPTVSSLTFLRLQTVTFSMLGVLVTAKKRERSVIASGTLPLKNMLQLGEVVEFSTTLYYCACHVGTLLGTLMLEAC</sequence>
<feature type="domain" description="Kinesin motor" evidence="5">
    <location>
        <begin position="2"/>
        <end position="345"/>
    </location>
</feature>
<dbReference type="Gene3D" id="3.40.850.10">
    <property type="entry name" value="Kinesin motor domain"/>
    <property type="match status" value="1"/>
</dbReference>
<name>A0A422NV95_TRYRA</name>
<dbReference type="GeneID" id="40326115"/>
<evidence type="ECO:0000313" key="7">
    <source>
        <dbReference type="Proteomes" id="UP000283634"/>
    </source>
</evidence>
<gene>
    <name evidence="6" type="ORF">TraAM80_02182</name>
</gene>
<keyword evidence="2 3" id="KW-0067">ATP-binding</keyword>
<reference evidence="6 7" key="1">
    <citation type="journal article" date="2018" name="BMC Genomics">
        <title>Genomic comparison of Trypanosoma conorhini and Trypanosoma rangeli to Trypanosoma cruzi strains of high and low virulence.</title>
        <authorList>
            <person name="Bradwell K.R."/>
            <person name="Koparde V.N."/>
            <person name="Matveyev A.V."/>
            <person name="Serrano M.G."/>
            <person name="Alves J.M."/>
            <person name="Parikh H."/>
            <person name="Huang B."/>
            <person name="Lee V."/>
            <person name="Espinosa-Alvarez O."/>
            <person name="Ortiz P.A."/>
            <person name="Costa-Martins A.G."/>
            <person name="Teixeira M.M."/>
            <person name="Buck G.A."/>
        </authorList>
    </citation>
    <scope>NUCLEOTIDE SEQUENCE [LARGE SCALE GENOMIC DNA]</scope>
    <source>
        <strain evidence="6 7">AM80</strain>
    </source>
</reference>
<dbReference type="RefSeq" id="XP_029240935.1">
    <property type="nucleotide sequence ID" value="XM_029379196.1"/>
</dbReference>
<dbReference type="Proteomes" id="UP000283634">
    <property type="component" value="Unassembled WGS sequence"/>
</dbReference>
<evidence type="ECO:0000256" key="1">
    <source>
        <dbReference type="ARBA" id="ARBA00022741"/>
    </source>
</evidence>
<dbReference type="OMA" id="EHIMTGY"/>
<keyword evidence="3" id="KW-0505">Motor protein</keyword>
<organism evidence="6 7">
    <name type="scientific">Trypanosoma rangeli</name>
    <dbReference type="NCBI Taxonomy" id="5698"/>
    <lineage>
        <taxon>Eukaryota</taxon>
        <taxon>Discoba</taxon>
        <taxon>Euglenozoa</taxon>
        <taxon>Kinetoplastea</taxon>
        <taxon>Metakinetoplastina</taxon>
        <taxon>Trypanosomatida</taxon>
        <taxon>Trypanosomatidae</taxon>
        <taxon>Trypanosoma</taxon>
        <taxon>Herpetosoma</taxon>
    </lineage>
</organism>
<comment type="caution">
    <text evidence="6">The sequence shown here is derived from an EMBL/GenBank/DDBJ whole genome shotgun (WGS) entry which is preliminary data.</text>
</comment>
<keyword evidence="4" id="KW-0175">Coiled coil</keyword>
<dbReference type="PRINTS" id="PR00380">
    <property type="entry name" value="KINESINHEAVY"/>
</dbReference>
<dbReference type="GO" id="GO:0005524">
    <property type="term" value="F:ATP binding"/>
    <property type="evidence" value="ECO:0007669"/>
    <property type="project" value="UniProtKB-UniRule"/>
</dbReference>
<feature type="coiled-coil region" evidence="4">
    <location>
        <begin position="353"/>
        <end position="380"/>
    </location>
</feature>
<dbReference type="InterPro" id="IPR019821">
    <property type="entry name" value="Kinesin_motor_CS"/>
</dbReference>
<evidence type="ECO:0000256" key="3">
    <source>
        <dbReference type="PROSITE-ProRule" id="PRU00283"/>
    </source>
</evidence>